<dbReference type="InterPro" id="IPR000878">
    <property type="entry name" value="4pyrrol_Mease"/>
</dbReference>
<accession>A0A940PHF6</accession>
<dbReference type="Proteomes" id="UP000674938">
    <property type="component" value="Unassembled WGS sequence"/>
</dbReference>
<dbReference type="RefSeq" id="WP_209530811.1">
    <property type="nucleotide sequence ID" value="NZ_JAEEGA010000013.1"/>
</dbReference>
<dbReference type="NCBIfam" id="TIGR01469">
    <property type="entry name" value="cobA_cysG_Cterm"/>
    <property type="match status" value="1"/>
</dbReference>
<dbReference type="InterPro" id="IPR014777">
    <property type="entry name" value="4pyrrole_Mease_sub1"/>
</dbReference>
<evidence type="ECO:0000256" key="3">
    <source>
        <dbReference type="ARBA" id="ARBA00018323"/>
    </source>
</evidence>
<evidence type="ECO:0000256" key="4">
    <source>
        <dbReference type="ARBA" id="ARBA00022603"/>
    </source>
</evidence>
<dbReference type="InterPro" id="IPR006366">
    <property type="entry name" value="CobA/CysG_C"/>
</dbReference>
<protein>
    <recommendedName>
        <fullName evidence="3">Uroporphyrinogen-III C-methyltransferase</fullName>
        <ecNumber evidence="2">2.1.1.107</ecNumber>
    </recommendedName>
    <alternativeName>
        <fullName evidence="8">Uroporphyrinogen III methylase</fullName>
    </alternativeName>
</protein>
<dbReference type="PANTHER" id="PTHR45790">
    <property type="entry name" value="SIROHEME SYNTHASE-RELATED"/>
    <property type="match status" value="1"/>
</dbReference>
<keyword evidence="4 9" id="KW-0489">Methyltransferase</keyword>
<comment type="similarity">
    <text evidence="1 9">Belongs to the precorrin methyltransferase family.</text>
</comment>
<dbReference type="Pfam" id="PF00590">
    <property type="entry name" value="TP_methylase"/>
    <property type="match status" value="1"/>
</dbReference>
<dbReference type="SUPFAM" id="SSF53790">
    <property type="entry name" value="Tetrapyrrole methylase"/>
    <property type="match status" value="1"/>
</dbReference>
<evidence type="ECO:0000256" key="2">
    <source>
        <dbReference type="ARBA" id="ARBA00012162"/>
    </source>
</evidence>
<dbReference type="InterPro" id="IPR014776">
    <property type="entry name" value="4pyrrole_Mease_sub2"/>
</dbReference>
<evidence type="ECO:0000256" key="5">
    <source>
        <dbReference type="ARBA" id="ARBA00022679"/>
    </source>
</evidence>
<dbReference type="EMBL" id="JAEEGA010000013">
    <property type="protein sequence ID" value="MBP1042998.1"/>
    <property type="molecule type" value="Genomic_DNA"/>
</dbReference>
<proteinExistence type="inferred from homology"/>
<evidence type="ECO:0000259" key="10">
    <source>
        <dbReference type="Pfam" id="PF00590"/>
    </source>
</evidence>
<dbReference type="PROSITE" id="PS00840">
    <property type="entry name" value="SUMT_2"/>
    <property type="match status" value="1"/>
</dbReference>
<evidence type="ECO:0000313" key="12">
    <source>
        <dbReference type="Proteomes" id="UP000674938"/>
    </source>
</evidence>
<dbReference type="GO" id="GO:0019354">
    <property type="term" value="P:siroheme biosynthetic process"/>
    <property type="evidence" value="ECO:0007669"/>
    <property type="project" value="InterPro"/>
</dbReference>
<reference evidence="11" key="1">
    <citation type="submission" date="2020-12" db="EMBL/GenBank/DDBJ databases">
        <title>Vagococcus allomyrinae sp. nov. and Enterococcus lavae sp. nov., isolated from the larvae of Allomyrina dichotoma.</title>
        <authorList>
            <person name="Lee S.D."/>
        </authorList>
    </citation>
    <scope>NUCLEOTIDE SEQUENCE</scope>
    <source>
        <strain evidence="11">BWB3-3</strain>
    </source>
</reference>
<dbReference type="InterPro" id="IPR035996">
    <property type="entry name" value="4pyrrol_Methylase_sf"/>
</dbReference>
<dbReference type="CDD" id="cd11642">
    <property type="entry name" value="SUMT"/>
    <property type="match status" value="1"/>
</dbReference>
<dbReference type="Gene3D" id="3.40.1010.10">
    <property type="entry name" value="Cobalt-precorrin-4 Transmethylase, Domain 1"/>
    <property type="match status" value="1"/>
</dbReference>
<dbReference type="PANTHER" id="PTHR45790:SF3">
    <property type="entry name" value="S-ADENOSYL-L-METHIONINE-DEPENDENT UROPORPHYRINOGEN III METHYLTRANSFERASE, CHLOROPLASTIC"/>
    <property type="match status" value="1"/>
</dbReference>
<organism evidence="11 12">
    <name type="scientific">Vagococcus allomyrinae</name>
    <dbReference type="NCBI Taxonomy" id="2794353"/>
    <lineage>
        <taxon>Bacteria</taxon>
        <taxon>Bacillati</taxon>
        <taxon>Bacillota</taxon>
        <taxon>Bacilli</taxon>
        <taxon>Lactobacillales</taxon>
        <taxon>Enterococcaceae</taxon>
        <taxon>Vagococcus</taxon>
    </lineage>
</organism>
<evidence type="ECO:0000313" key="11">
    <source>
        <dbReference type="EMBL" id="MBP1042998.1"/>
    </source>
</evidence>
<dbReference type="GO" id="GO:0032259">
    <property type="term" value="P:methylation"/>
    <property type="evidence" value="ECO:0007669"/>
    <property type="project" value="UniProtKB-KW"/>
</dbReference>
<keyword evidence="7" id="KW-0627">Porphyrin biosynthesis</keyword>
<keyword evidence="5 9" id="KW-0808">Transferase</keyword>
<keyword evidence="12" id="KW-1185">Reference proteome</keyword>
<feature type="domain" description="Tetrapyrrole methylase" evidence="10">
    <location>
        <begin position="8"/>
        <end position="216"/>
    </location>
</feature>
<name>A0A940PHF6_9ENTE</name>
<dbReference type="InterPro" id="IPR003043">
    <property type="entry name" value="Uropor_MeTrfase_CS"/>
</dbReference>
<dbReference type="FunFam" id="3.40.1010.10:FF:000001">
    <property type="entry name" value="Siroheme synthase"/>
    <property type="match status" value="1"/>
</dbReference>
<dbReference type="GO" id="GO:0004851">
    <property type="term" value="F:uroporphyrin-III C-methyltransferase activity"/>
    <property type="evidence" value="ECO:0007669"/>
    <property type="project" value="UniProtKB-EC"/>
</dbReference>
<dbReference type="InterPro" id="IPR050161">
    <property type="entry name" value="Siro_Cobalamin_biosynth"/>
</dbReference>
<evidence type="ECO:0000256" key="7">
    <source>
        <dbReference type="ARBA" id="ARBA00023244"/>
    </source>
</evidence>
<dbReference type="AlphaFoldDB" id="A0A940PHF6"/>
<dbReference type="EC" id="2.1.1.107" evidence="2"/>
<evidence type="ECO:0000256" key="9">
    <source>
        <dbReference type="RuleBase" id="RU003960"/>
    </source>
</evidence>
<keyword evidence="6" id="KW-0949">S-adenosyl-L-methionine</keyword>
<sequence>MSGPETGKVYLLGGGTGDIELLTLKGARLLAMADVIIYDRLVNPLFLFLAKKEASFIYCGKLPTDHRLSQSQIEAELIQQAMIGQQVVRLKGGDPAIFGRVAEEMVALERAGIDYEVIPGVTAASVASIYAGIPLTDRELCRHVTLATAHGQKDSPIDVSQLATGGTLAFYMGVANLPTICQNLMAVGQTGDTPIAVITWGSYGRQRVVIGTLGTILEKEISNPAMIIVGQVVKHRQKSSWFERLPYFGRKLLLVGQGPIDWQTISAYTAKGADVWAMEVGPRDQRFDEVSRRYLSEHQWHEIIYLDDYPETPSLLAETFKAIGLEKAFMRLKDDNSSKEKWREVNGSI</sequence>
<dbReference type="Gene3D" id="3.30.950.10">
    <property type="entry name" value="Methyltransferase, Cobalt-precorrin-4 Transmethylase, Domain 2"/>
    <property type="match status" value="1"/>
</dbReference>
<dbReference type="FunFam" id="3.30.950.10:FF:000001">
    <property type="entry name" value="Siroheme synthase"/>
    <property type="match status" value="1"/>
</dbReference>
<dbReference type="NCBIfam" id="NF004790">
    <property type="entry name" value="PRK06136.1"/>
    <property type="match status" value="1"/>
</dbReference>
<evidence type="ECO:0000256" key="6">
    <source>
        <dbReference type="ARBA" id="ARBA00022691"/>
    </source>
</evidence>
<evidence type="ECO:0000256" key="8">
    <source>
        <dbReference type="ARBA" id="ARBA00079776"/>
    </source>
</evidence>
<comment type="caution">
    <text evidence="11">The sequence shown here is derived from an EMBL/GenBank/DDBJ whole genome shotgun (WGS) entry which is preliminary data.</text>
</comment>
<gene>
    <name evidence="11" type="primary">cobA</name>
    <name evidence="11" type="ORF">I6N95_18445</name>
</gene>
<evidence type="ECO:0000256" key="1">
    <source>
        <dbReference type="ARBA" id="ARBA00005879"/>
    </source>
</evidence>